<dbReference type="InterPro" id="IPR028082">
    <property type="entry name" value="Peripla_BP_I"/>
</dbReference>
<dbReference type="InterPro" id="IPR046335">
    <property type="entry name" value="LacI/GalR-like_sensor"/>
</dbReference>
<dbReference type="Gene3D" id="1.10.10.10">
    <property type="entry name" value="Winged helix-like DNA-binding domain superfamily/Winged helix DNA-binding domain"/>
    <property type="match status" value="1"/>
</dbReference>
<evidence type="ECO:0000313" key="7">
    <source>
        <dbReference type="Proteomes" id="UP001493487"/>
    </source>
</evidence>
<evidence type="ECO:0000259" key="5">
    <source>
        <dbReference type="PROSITE" id="PS50949"/>
    </source>
</evidence>
<feature type="domain" description="HTH gntR-type" evidence="5">
    <location>
        <begin position="6"/>
        <end position="74"/>
    </location>
</feature>
<protein>
    <submittedName>
        <fullName evidence="6">GntR family transcriptional regulator</fullName>
    </submittedName>
</protein>
<dbReference type="CDD" id="cd06267">
    <property type="entry name" value="PBP1_LacI_sugar_binding-like"/>
    <property type="match status" value="1"/>
</dbReference>
<dbReference type="PANTHER" id="PTHR30146">
    <property type="entry name" value="LACI-RELATED TRANSCRIPTIONAL REPRESSOR"/>
    <property type="match status" value="1"/>
</dbReference>
<dbReference type="InterPro" id="IPR036388">
    <property type="entry name" value="WH-like_DNA-bd_sf"/>
</dbReference>
<dbReference type="RefSeq" id="WP_232186731.1">
    <property type="nucleotide sequence ID" value="NZ_JAIOAP010000009.1"/>
</dbReference>
<keyword evidence="4" id="KW-0804">Transcription</keyword>
<keyword evidence="7" id="KW-1185">Reference proteome</keyword>
<keyword evidence="1" id="KW-0678">Repressor</keyword>
<dbReference type="PANTHER" id="PTHR30146:SF148">
    <property type="entry name" value="HTH-TYPE TRANSCRIPTIONAL REPRESSOR PURR-RELATED"/>
    <property type="match status" value="1"/>
</dbReference>
<dbReference type="InterPro" id="IPR036390">
    <property type="entry name" value="WH_DNA-bd_sf"/>
</dbReference>
<reference evidence="6 7" key="1">
    <citation type="journal article" date="2023" name="Genome Announc.">
        <title>Pan-Genome Analyses of the Genus Cohnella and Proposal of the Novel Species Cohnella silvisoli sp. nov., Isolated from Forest Soil.</title>
        <authorList>
            <person name="Wang C."/>
            <person name="Mao L."/>
            <person name="Bao G."/>
            <person name="Zhu H."/>
        </authorList>
    </citation>
    <scope>NUCLEOTIDE SEQUENCE [LARGE SCALE GENOMIC DNA]</scope>
    <source>
        <strain evidence="6 7">NL03-T5-1</strain>
    </source>
</reference>
<dbReference type="SUPFAM" id="SSF53822">
    <property type="entry name" value="Periplasmic binding protein-like I"/>
    <property type="match status" value="1"/>
</dbReference>
<dbReference type="InterPro" id="IPR000524">
    <property type="entry name" value="Tscrpt_reg_HTH_GntR"/>
</dbReference>
<dbReference type="Gene3D" id="3.40.50.2300">
    <property type="match status" value="2"/>
</dbReference>
<evidence type="ECO:0000256" key="4">
    <source>
        <dbReference type="ARBA" id="ARBA00023163"/>
    </source>
</evidence>
<dbReference type="EMBL" id="JASKHM010000010">
    <property type="protein sequence ID" value="MEQ4484353.1"/>
    <property type="molecule type" value="Genomic_DNA"/>
</dbReference>
<accession>A0ABV1KWC4</accession>
<dbReference type="PROSITE" id="PS50949">
    <property type="entry name" value="HTH_GNTR"/>
    <property type="match status" value="1"/>
</dbReference>
<sequence>MLKSNKPIYQQIVDDFKSRITSGELKPNDAIPSQKELARIYKTSEMTMRKALALLVEENLIIRIRKKGSFIKPSANKQLPLNTATTVPTVPKIYFVHRNVLARLLNDGFYLAMLSGIAEVCAKHNIEFSIYNMGNSLQLPEELDAGYIFFGLFDEEKAEFMSTVAKWKQERRKMITIQFYFPHLEIPSITGDNMAGGYLATQHLLDLGHKRIGIIVSGKSHLEIFSDFSFRLQGYRLALSNHNIPFDPDLVIVKDVGEETEASGYEGFAELMNLAHPPTAVFAASDYKAIGAIRAANDHGLKVPEDISIMGYDGQPISQWTTPKLTTVDQNTFQFGQRAAEIILQGNTDSGSPESPISPQLIIRESTRIKE</sequence>
<dbReference type="Pfam" id="PF00392">
    <property type="entry name" value="GntR"/>
    <property type="match status" value="1"/>
</dbReference>
<dbReference type="SUPFAM" id="SSF46785">
    <property type="entry name" value="Winged helix' DNA-binding domain"/>
    <property type="match status" value="1"/>
</dbReference>
<dbReference type="SMART" id="SM00345">
    <property type="entry name" value="HTH_GNTR"/>
    <property type="match status" value="1"/>
</dbReference>
<evidence type="ECO:0000256" key="1">
    <source>
        <dbReference type="ARBA" id="ARBA00022491"/>
    </source>
</evidence>
<evidence type="ECO:0000313" key="6">
    <source>
        <dbReference type="EMBL" id="MEQ4484353.1"/>
    </source>
</evidence>
<keyword evidence="2" id="KW-0805">Transcription regulation</keyword>
<organism evidence="6 7">
    <name type="scientific">Cohnella silvisoli</name>
    <dbReference type="NCBI Taxonomy" id="2873699"/>
    <lineage>
        <taxon>Bacteria</taxon>
        <taxon>Bacillati</taxon>
        <taxon>Bacillota</taxon>
        <taxon>Bacilli</taxon>
        <taxon>Bacillales</taxon>
        <taxon>Paenibacillaceae</taxon>
        <taxon>Cohnella</taxon>
    </lineage>
</organism>
<gene>
    <name evidence="6" type="ORF">QJS35_18305</name>
</gene>
<evidence type="ECO:0000256" key="3">
    <source>
        <dbReference type="ARBA" id="ARBA00023125"/>
    </source>
</evidence>
<comment type="caution">
    <text evidence="6">The sequence shown here is derived from an EMBL/GenBank/DDBJ whole genome shotgun (WGS) entry which is preliminary data.</text>
</comment>
<keyword evidence="3" id="KW-0238">DNA-binding</keyword>
<dbReference type="CDD" id="cd07377">
    <property type="entry name" value="WHTH_GntR"/>
    <property type="match status" value="1"/>
</dbReference>
<dbReference type="Pfam" id="PF13377">
    <property type="entry name" value="Peripla_BP_3"/>
    <property type="match status" value="1"/>
</dbReference>
<dbReference type="Proteomes" id="UP001493487">
    <property type="component" value="Unassembled WGS sequence"/>
</dbReference>
<evidence type="ECO:0000256" key="2">
    <source>
        <dbReference type="ARBA" id="ARBA00023015"/>
    </source>
</evidence>
<proteinExistence type="predicted"/>
<name>A0ABV1KWC4_9BACL</name>